<dbReference type="Proteomes" id="UP001200513">
    <property type="component" value="Chromosome"/>
</dbReference>
<evidence type="ECO:0000259" key="2">
    <source>
        <dbReference type="Pfam" id="PF07282"/>
    </source>
</evidence>
<dbReference type="GO" id="GO:0003677">
    <property type="term" value="F:DNA binding"/>
    <property type="evidence" value="ECO:0007669"/>
    <property type="project" value="UniProtKB-KW"/>
</dbReference>
<dbReference type="SUPFAM" id="SSF57783">
    <property type="entry name" value="Zinc beta-ribbon"/>
    <property type="match status" value="1"/>
</dbReference>
<dbReference type="EMBL" id="CP084167">
    <property type="protein sequence ID" value="UJG42324.1"/>
    <property type="molecule type" value="Genomic_DNA"/>
</dbReference>
<name>A0A9Y1BNL8_9ARCH</name>
<accession>A0A9Y1BNL8</accession>
<evidence type="ECO:0000313" key="3">
    <source>
        <dbReference type="EMBL" id="UJG42324.1"/>
    </source>
</evidence>
<organism evidence="3">
    <name type="scientific">Candidatus Heimdallarchaeum endolithica</name>
    <dbReference type="NCBI Taxonomy" id="2876572"/>
    <lineage>
        <taxon>Archaea</taxon>
        <taxon>Promethearchaeati</taxon>
        <taxon>Candidatus Heimdallarchaeota</taxon>
        <taxon>Candidatus Heimdallarchaeia (ex Rinke et al. 2021) (nom. nud.)</taxon>
        <taxon>Candidatus Heimdallarchaeales</taxon>
        <taxon>Candidatus Heimdallarchaeaceae</taxon>
        <taxon>Candidatus Heimdallarchaeum</taxon>
    </lineage>
</organism>
<evidence type="ECO:0000256" key="1">
    <source>
        <dbReference type="ARBA" id="ARBA00023125"/>
    </source>
</evidence>
<dbReference type="InterPro" id="IPR010095">
    <property type="entry name" value="Cas12f1-like_TNB"/>
</dbReference>
<dbReference type="AlphaFoldDB" id="A0A9Y1BNL8"/>
<gene>
    <name evidence="3" type="ORF">K9W46_07890</name>
</gene>
<proteinExistence type="predicted"/>
<reference evidence="3" key="1">
    <citation type="journal article" date="2022" name="Nat. Microbiol.">
        <title>Unique mobile elements and scalable gene flow at the prokaryote-eukaryote boundary revealed by circularized Asgard archaea genomes.</title>
        <authorList>
            <person name="Wu F."/>
            <person name="Speth D.R."/>
            <person name="Philosof A."/>
            <person name="Cremiere A."/>
            <person name="Narayanan A."/>
            <person name="Barco R.A."/>
            <person name="Connon S.A."/>
            <person name="Amend J.P."/>
            <person name="Antoshechkin I.A."/>
            <person name="Orphan V.J."/>
        </authorList>
    </citation>
    <scope>NUCLEOTIDE SEQUENCE</scope>
    <source>
        <strain evidence="3">PR6</strain>
    </source>
</reference>
<feature type="domain" description="Cas12f1-like TNB" evidence="2">
    <location>
        <begin position="5"/>
        <end position="47"/>
    </location>
</feature>
<keyword evidence="1" id="KW-0238">DNA-binding</keyword>
<dbReference type="Pfam" id="PF07282">
    <property type="entry name" value="Cas12f1-like_TNB"/>
    <property type="match status" value="1"/>
</dbReference>
<protein>
    <submittedName>
        <fullName evidence="3">Transposase</fullName>
    </submittedName>
</protein>
<sequence>MEYFHYTSQTCSQCGRTSKTSRVSRGLYRCVACGLELNSDRNASHNIGFKGLSSLFLPFFSSWSSFYPFSREKKNNFLVSVEEEHSTSSSGSMSGKFFLPPG</sequence>